<dbReference type="InParanoid" id="C7Q2I0"/>
<evidence type="ECO:0000256" key="1">
    <source>
        <dbReference type="ARBA" id="ARBA00004651"/>
    </source>
</evidence>
<feature type="transmembrane region" description="Helical" evidence="7">
    <location>
        <begin position="98"/>
        <end position="120"/>
    </location>
</feature>
<evidence type="ECO:0000313" key="10">
    <source>
        <dbReference type="EMBL" id="ACU69822.1"/>
    </source>
</evidence>
<dbReference type="STRING" id="479433.Caci_0889"/>
<dbReference type="InterPro" id="IPR000515">
    <property type="entry name" value="MetI-like"/>
</dbReference>
<keyword evidence="5 7" id="KW-1133">Transmembrane helix</keyword>
<dbReference type="CDD" id="cd06261">
    <property type="entry name" value="TM_PBP2"/>
    <property type="match status" value="1"/>
</dbReference>
<keyword evidence="2 7" id="KW-0813">Transport</keyword>
<dbReference type="EMBL" id="CP001700">
    <property type="protein sequence ID" value="ACU69822.1"/>
    <property type="molecule type" value="Genomic_DNA"/>
</dbReference>
<feature type="transmembrane region" description="Helical" evidence="7">
    <location>
        <begin position="132"/>
        <end position="154"/>
    </location>
</feature>
<dbReference type="PANTHER" id="PTHR32243:SF18">
    <property type="entry name" value="INNER MEMBRANE ABC TRANSPORTER PERMEASE PROTEIN YCJP"/>
    <property type="match status" value="1"/>
</dbReference>
<gene>
    <name evidence="10" type="ordered locus">Caci_0889</name>
</gene>
<keyword evidence="11" id="KW-1185">Reference proteome</keyword>
<dbReference type="GO" id="GO:0005886">
    <property type="term" value="C:plasma membrane"/>
    <property type="evidence" value="ECO:0007669"/>
    <property type="project" value="UniProtKB-SubCell"/>
</dbReference>
<comment type="similarity">
    <text evidence="7">Belongs to the binding-protein-dependent transport system permease family.</text>
</comment>
<keyword evidence="6 7" id="KW-0472">Membrane</keyword>
<evidence type="ECO:0000256" key="6">
    <source>
        <dbReference type="ARBA" id="ARBA00023136"/>
    </source>
</evidence>
<dbReference type="HOGENOM" id="CLU_016047_1_2_11"/>
<feature type="region of interest" description="Disordered" evidence="8">
    <location>
        <begin position="1"/>
        <end position="29"/>
    </location>
</feature>
<name>C7Q2I0_CATAD</name>
<evidence type="ECO:0000256" key="4">
    <source>
        <dbReference type="ARBA" id="ARBA00022692"/>
    </source>
</evidence>
<dbReference type="GO" id="GO:0055085">
    <property type="term" value="P:transmembrane transport"/>
    <property type="evidence" value="ECO:0007669"/>
    <property type="project" value="InterPro"/>
</dbReference>
<feature type="transmembrane region" description="Helical" evidence="7">
    <location>
        <begin position="166"/>
        <end position="189"/>
    </location>
</feature>
<dbReference type="KEGG" id="cai:Caci_0889"/>
<reference evidence="10 11" key="1">
    <citation type="journal article" date="2009" name="Stand. Genomic Sci.">
        <title>Complete genome sequence of Catenulispora acidiphila type strain (ID 139908).</title>
        <authorList>
            <person name="Copeland A."/>
            <person name="Lapidus A."/>
            <person name="Glavina Del Rio T."/>
            <person name="Nolan M."/>
            <person name="Lucas S."/>
            <person name="Chen F."/>
            <person name="Tice H."/>
            <person name="Cheng J.F."/>
            <person name="Bruce D."/>
            <person name="Goodwin L."/>
            <person name="Pitluck S."/>
            <person name="Mikhailova N."/>
            <person name="Pati A."/>
            <person name="Ivanova N."/>
            <person name="Mavromatis K."/>
            <person name="Chen A."/>
            <person name="Palaniappan K."/>
            <person name="Chain P."/>
            <person name="Land M."/>
            <person name="Hauser L."/>
            <person name="Chang Y.J."/>
            <person name="Jeffries C.D."/>
            <person name="Chertkov O."/>
            <person name="Brettin T."/>
            <person name="Detter J.C."/>
            <person name="Han C."/>
            <person name="Ali Z."/>
            <person name="Tindall B.J."/>
            <person name="Goker M."/>
            <person name="Bristow J."/>
            <person name="Eisen J.A."/>
            <person name="Markowitz V."/>
            <person name="Hugenholtz P."/>
            <person name="Kyrpides N.C."/>
            <person name="Klenk H.P."/>
        </authorList>
    </citation>
    <scope>NUCLEOTIDE SEQUENCE [LARGE SCALE GENOMIC DNA]</scope>
    <source>
        <strain evidence="11">DSM 44928 / JCM 14897 / NBRC 102108 / NRRL B-24433 / ID139908</strain>
    </source>
</reference>
<dbReference type="PANTHER" id="PTHR32243">
    <property type="entry name" value="MALTOSE TRANSPORT SYSTEM PERMEASE-RELATED"/>
    <property type="match status" value="1"/>
</dbReference>
<evidence type="ECO:0000313" key="11">
    <source>
        <dbReference type="Proteomes" id="UP000000851"/>
    </source>
</evidence>
<dbReference type="eggNOG" id="COG0395">
    <property type="taxonomic scope" value="Bacteria"/>
</dbReference>
<feature type="transmembrane region" description="Helical" evidence="7">
    <location>
        <begin position="35"/>
        <end position="56"/>
    </location>
</feature>
<dbReference type="RefSeq" id="WP_012785117.1">
    <property type="nucleotide sequence ID" value="NC_013131.1"/>
</dbReference>
<keyword evidence="3" id="KW-1003">Cell membrane</keyword>
<evidence type="ECO:0000256" key="2">
    <source>
        <dbReference type="ARBA" id="ARBA00022448"/>
    </source>
</evidence>
<dbReference type="OrthoDB" id="9794684at2"/>
<dbReference type="Proteomes" id="UP000000851">
    <property type="component" value="Chromosome"/>
</dbReference>
<keyword evidence="4 7" id="KW-0812">Transmembrane</keyword>
<comment type="subcellular location">
    <subcellularLocation>
        <location evidence="1 7">Cell membrane</location>
        <topology evidence="1 7">Multi-pass membrane protein</topology>
    </subcellularLocation>
</comment>
<protein>
    <submittedName>
        <fullName evidence="10">Binding-protein-dependent transport systems inner membrane component</fullName>
    </submittedName>
</protein>
<dbReference type="PROSITE" id="PS50928">
    <property type="entry name" value="ABC_TM1"/>
    <property type="match status" value="1"/>
</dbReference>
<feature type="transmembrane region" description="Helical" evidence="7">
    <location>
        <begin position="210"/>
        <end position="231"/>
    </location>
</feature>
<feature type="domain" description="ABC transmembrane type-1" evidence="9">
    <location>
        <begin position="94"/>
        <end position="288"/>
    </location>
</feature>
<evidence type="ECO:0000256" key="8">
    <source>
        <dbReference type="SAM" id="MobiDB-lite"/>
    </source>
</evidence>
<evidence type="ECO:0000256" key="3">
    <source>
        <dbReference type="ARBA" id="ARBA00022475"/>
    </source>
</evidence>
<evidence type="ECO:0000256" key="5">
    <source>
        <dbReference type="ARBA" id="ARBA00022989"/>
    </source>
</evidence>
<dbReference type="SUPFAM" id="SSF161098">
    <property type="entry name" value="MetI-like"/>
    <property type="match status" value="1"/>
</dbReference>
<feature type="transmembrane region" description="Helical" evidence="7">
    <location>
        <begin position="267"/>
        <end position="288"/>
    </location>
</feature>
<accession>C7Q2I0</accession>
<sequence length="302" mass="31972">MTPKTSGTPRASRTPKTSQRAKASRRKPQSLPMRIATGVVWVVVAADIALIGWILLTSLRDGTDILNHPFGVPTHPKFGNYSKVFSDGGFGQAALNSVLVAVLSSVLAVVVAAPCAYALARRRNRVSGAMSMTFAMGLGVPGQVMVVPLFIGMAKANLDDSQPGLILVYLGLAMPFTVYLLTGFFSGIPQVLEEAAVLDGAGALRTFTKVILPVARGGLITAFLLQFISAWNETLFAIVLTHSQDKVTLPVALSNFVQEAQLNGLDWGAMFAGVCVVLAPMIALFSWLGSRIIQGMTVGIGK</sequence>
<proteinExistence type="inferred from homology"/>
<dbReference type="InterPro" id="IPR035906">
    <property type="entry name" value="MetI-like_sf"/>
</dbReference>
<evidence type="ECO:0000256" key="7">
    <source>
        <dbReference type="RuleBase" id="RU363032"/>
    </source>
</evidence>
<dbReference type="AlphaFoldDB" id="C7Q2I0"/>
<organism evidence="10 11">
    <name type="scientific">Catenulispora acidiphila (strain DSM 44928 / JCM 14897 / NBRC 102108 / NRRL B-24433 / ID139908)</name>
    <dbReference type="NCBI Taxonomy" id="479433"/>
    <lineage>
        <taxon>Bacteria</taxon>
        <taxon>Bacillati</taxon>
        <taxon>Actinomycetota</taxon>
        <taxon>Actinomycetes</taxon>
        <taxon>Catenulisporales</taxon>
        <taxon>Catenulisporaceae</taxon>
        <taxon>Catenulispora</taxon>
    </lineage>
</organism>
<feature type="compositionally biased region" description="Polar residues" evidence="8">
    <location>
        <begin position="1"/>
        <end position="21"/>
    </location>
</feature>
<dbReference type="Gene3D" id="1.10.3720.10">
    <property type="entry name" value="MetI-like"/>
    <property type="match status" value="1"/>
</dbReference>
<evidence type="ECO:0000259" key="9">
    <source>
        <dbReference type="PROSITE" id="PS50928"/>
    </source>
</evidence>
<dbReference type="Pfam" id="PF00528">
    <property type="entry name" value="BPD_transp_1"/>
    <property type="match status" value="1"/>
</dbReference>
<dbReference type="InterPro" id="IPR050901">
    <property type="entry name" value="BP-dep_ABC_trans_perm"/>
</dbReference>